<dbReference type="Gene3D" id="3.30.420.40">
    <property type="match status" value="2"/>
</dbReference>
<dbReference type="InterPro" id="IPR050696">
    <property type="entry name" value="FtsA/MreB"/>
</dbReference>
<protein>
    <recommendedName>
        <fullName evidence="1">SHS2 domain-containing protein</fullName>
    </recommendedName>
</protein>
<organism evidence="2">
    <name type="scientific">uncultured Desulfobacteraceae bacterium</name>
    <dbReference type="NCBI Taxonomy" id="218296"/>
    <lineage>
        <taxon>Bacteria</taxon>
        <taxon>Pseudomonadati</taxon>
        <taxon>Thermodesulfobacteriota</taxon>
        <taxon>Desulfobacteria</taxon>
        <taxon>Desulfobacterales</taxon>
        <taxon>Desulfobacteraceae</taxon>
        <taxon>environmental samples</taxon>
    </lineage>
</organism>
<evidence type="ECO:0000313" key="2">
    <source>
        <dbReference type="EMBL" id="VEN72661.1"/>
    </source>
</evidence>
<dbReference type="SMART" id="SM00842">
    <property type="entry name" value="FtsA"/>
    <property type="match status" value="1"/>
</dbReference>
<proteinExistence type="predicted"/>
<dbReference type="PANTHER" id="PTHR32432">
    <property type="entry name" value="CELL DIVISION PROTEIN FTSA-RELATED"/>
    <property type="match status" value="1"/>
</dbReference>
<dbReference type="NCBIfam" id="TIGR01175">
    <property type="entry name" value="pilM"/>
    <property type="match status" value="1"/>
</dbReference>
<dbReference type="SUPFAM" id="SSF53067">
    <property type="entry name" value="Actin-like ATPase domain"/>
    <property type="match status" value="2"/>
</dbReference>
<dbReference type="InterPro" id="IPR005883">
    <property type="entry name" value="PilM"/>
</dbReference>
<name>A0A484HBI1_9BACT</name>
<gene>
    <name evidence="2" type="ORF">EPICR_10160</name>
</gene>
<dbReference type="AlphaFoldDB" id="A0A484HBI1"/>
<dbReference type="EMBL" id="CAACVI010000001">
    <property type="protein sequence ID" value="VEN72661.1"/>
    <property type="molecule type" value="Genomic_DNA"/>
</dbReference>
<dbReference type="PIRSF" id="PIRSF019169">
    <property type="entry name" value="PilM"/>
    <property type="match status" value="1"/>
</dbReference>
<evidence type="ECO:0000259" key="1">
    <source>
        <dbReference type="SMART" id="SM00842"/>
    </source>
</evidence>
<sequence>MALGFKRKLLGLDIGSETIKAAEISRGKKGLCVENFAIRKTPGNVVENGVLKDPDAAAKAVERLFEQNGFKRKEAAISVSGLGVMVKHIQAPAMSEEDIFEAVAFESDQYLPCRMDDVHLDVHVLGKDPENPDLTHALLVAARKDFIQKYIDAARKAGLEPRVVDVDAFALQNLFEDVCGAQPECVAMLDIGASKTSINIIKEGRSCFMTHILSGCGALLEAGGEMTGPGLDEWHSEIRRALDFFESAHPGQVVHRVFVSGGGADIDDFRRILSEKDSLEARRFDPFSRMSVSDEIMEGFSPGQTASQACVCLGLAARRS</sequence>
<dbReference type="Pfam" id="PF11104">
    <property type="entry name" value="PilM_2"/>
    <property type="match status" value="2"/>
</dbReference>
<dbReference type="PANTHER" id="PTHR32432:SF3">
    <property type="entry name" value="ETHANOLAMINE UTILIZATION PROTEIN EUTJ"/>
    <property type="match status" value="1"/>
</dbReference>
<dbReference type="GO" id="GO:0051301">
    <property type="term" value="P:cell division"/>
    <property type="evidence" value="ECO:0007669"/>
    <property type="project" value="InterPro"/>
</dbReference>
<dbReference type="InterPro" id="IPR043129">
    <property type="entry name" value="ATPase_NBD"/>
</dbReference>
<dbReference type="InterPro" id="IPR003494">
    <property type="entry name" value="SHS2_FtsA"/>
</dbReference>
<reference evidence="2" key="1">
    <citation type="submission" date="2019-01" db="EMBL/GenBank/DDBJ databases">
        <authorList>
            <consortium name="Genoscope - CEA"/>
            <person name="William W."/>
        </authorList>
    </citation>
    <scope>NUCLEOTIDE SEQUENCE</scope>
    <source>
        <strain evidence="2">CR-1</strain>
    </source>
</reference>
<dbReference type="CDD" id="cd24049">
    <property type="entry name" value="ASKHA_NBD_PilM"/>
    <property type="match status" value="1"/>
</dbReference>
<accession>A0A484HBI1</accession>
<feature type="domain" description="SHS2" evidence="1">
    <location>
        <begin position="9"/>
        <end position="175"/>
    </location>
</feature>